<dbReference type="RefSeq" id="WP_174548551.1">
    <property type="nucleotide sequence ID" value="NZ_JBHSMX010000063.1"/>
</dbReference>
<proteinExistence type="predicted"/>
<evidence type="ECO:0000313" key="2">
    <source>
        <dbReference type="Proteomes" id="UP001596084"/>
    </source>
</evidence>
<evidence type="ECO:0000313" key="1">
    <source>
        <dbReference type="EMBL" id="MFC5523151.1"/>
    </source>
</evidence>
<dbReference type="Gene3D" id="1.10.357.10">
    <property type="entry name" value="Tetracycline Repressor, domain 2"/>
    <property type="match status" value="1"/>
</dbReference>
<comment type="caution">
    <text evidence="1">The sequence shown here is derived from an EMBL/GenBank/DDBJ whole genome shotgun (WGS) entry which is preliminary data.</text>
</comment>
<dbReference type="Proteomes" id="UP001596084">
    <property type="component" value="Unassembled WGS sequence"/>
</dbReference>
<reference evidence="2" key="1">
    <citation type="journal article" date="2019" name="Int. J. Syst. Evol. Microbiol.">
        <title>The Global Catalogue of Microorganisms (GCM) 10K type strain sequencing project: providing services to taxonomists for standard genome sequencing and annotation.</title>
        <authorList>
            <consortium name="The Broad Institute Genomics Platform"/>
            <consortium name="The Broad Institute Genome Sequencing Center for Infectious Disease"/>
            <person name="Wu L."/>
            <person name="Ma J."/>
        </authorList>
    </citation>
    <scope>NUCLEOTIDE SEQUENCE [LARGE SCALE GENOMIC DNA]</scope>
    <source>
        <strain evidence="2">CGMCC 4.7277</strain>
    </source>
</reference>
<organism evidence="1 2">
    <name type="scientific">Polaromonas jejuensis</name>
    <dbReference type="NCBI Taxonomy" id="457502"/>
    <lineage>
        <taxon>Bacteria</taxon>
        <taxon>Pseudomonadati</taxon>
        <taxon>Pseudomonadota</taxon>
        <taxon>Betaproteobacteria</taxon>
        <taxon>Burkholderiales</taxon>
        <taxon>Comamonadaceae</taxon>
        <taxon>Polaromonas</taxon>
    </lineage>
</organism>
<dbReference type="EMBL" id="JBHSMX010000063">
    <property type="protein sequence ID" value="MFC5523151.1"/>
    <property type="molecule type" value="Genomic_DNA"/>
</dbReference>
<protein>
    <submittedName>
        <fullName evidence="1">Uncharacterized protein</fullName>
    </submittedName>
</protein>
<gene>
    <name evidence="1" type="ORF">ACFPP7_19870</name>
</gene>
<accession>A0ABW0QF04</accession>
<keyword evidence="2" id="KW-1185">Reference proteome</keyword>
<sequence length="88" mass="9474">MPIASDGWAPSVVIHPARAVARRNKVELHRRLGVLARKIGARKPDELADQLVLLIDGAYMNGPFLGKKGRARSLVAAGLALSLAAQRR</sequence>
<name>A0ABW0QF04_9BURK</name>